<reference evidence="3" key="1">
    <citation type="journal article" date="2019" name="Int. J. Syst. Evol. Microbiol.">
        <title>The Global Catalogue of Microorganisms (GCM) 10K type strain sequencing project: providing services to taxonomists for standard genome sequencing and annotation.</title>
        <authorList>
            <consortium name="The Broad Institute Genomics Platform"/>
            <consortium name="The Broad Institute Genome Sequencing Center for Infectious Disease"/>
            <person name="Wu L."/>
            <person name="Ma J."/>
        </authorList>
    </citation>
    <scope>NUCLEOTIDE SEQUENCE [LARGE SCALE GENOMIC DNA]</scope>
    <source>
        <strain evidence="3">CGMCC 1.18437</strain>
    </source>
</reference>
<accession>A0ABQ3JQN0</accession>
<dbReference type="EMBL" id="BNAJ01000009">
    <property type="protein sequence ID" value="GHF54389.1"/>
    <property type="molecule type" value="Genomic_DNA"/>
</dbReference>
<dbReference type="InterPro" id="IPR002575">
    <property type="entry name" value="Aminoglycoside_PTrfase"/>
</dbReference>
<dbReference type="InterPro" id="IPR051678">
    <property type="entry name" value="AGP_Transferase"/>
</dbReference>
<protein>
    <recommendedName>
        <fullName evidence="1">Aminoglycoside phosphotransferase domain-containing protein</fullName>
    </recommendedName>
</protein>
<comment type="caution">
    <text evidence="2">The sequence shown here is derived from an EMBL/GenBank/DDBJ whole genome shotgun (WGS) entry which is preliminary data.</text>
</comment>
<dbReference type="PANTHER" id="PTHR21310">
    <property type="entry name" value="AMINOGLYCOSIDE PHOSPHOTRANSFERASE-RELATED-RELATED"/>
    <property type="match status" value="1"/>
</dbReference>
<evidence type="ECO:0000313" key="2">
    <source>
        <dbReference type="EMBL" id="GHF54389.1"/>
    </source>
</evidence>
<dbReference type="Proteomes" id="UP000619376">
    <property type="component" value="Unassembled WGS sequence"/>
</dbReference>
<dbReference type="Pfam" id="PF01636">
    <property type="entry name" value="APH"/>
    <property type="match status" value="1"/>
</dbReference>
<sequence length="335" mass="35420">MSWDAGPVAPELHHSVVGSLTTGRLAQPSERYADRVIPLPSDVDFASAVTVIRAALPQFGHLDITLLGEGSDHLALDVGGQYVVRVARRGEAAAAVHTEARLLAWLAPQLSLAVPASTVLGDARLNARVTVAGYPLLPGVPALLAPLQNDQVLAGASTLGTFLKQVHGAGVDDARALGLPDDDDPLLEEWARSAVDDLSVSITGGGLAEAARSHWEHYLRTPPAPAHGVRCVIHGDFAAEHVLTDDRGRPTGVIDWSDAAVGDPARDLAGLLHWGGEALLQAALPRYGPVDDACLRRAHWFAACRAVGDVAYGLAHERREYVQAGQQALTWVSRT</sequence>
<organism evidence="2 3">
    <name type="scientific">Deinococcus metalli</name>
    <dbReference type="NCBI Taxonomy" id="1141878"/>
    <lineage>
        <taxon>Bacteria</taxon>
        <taxon>Thermotogati</taxon>
        <taxon>Deinococcota</taxon>
        <taxon>Deinococci</taxon>
        <taxon>Deinococcales</taxon>
        <taxon>Deinococcaceae</taxon>
        <taxon>Deinococcus</taxon>
    </lineage>
</organism>
<feature type="domain" description="Aminoglycoside phosphotransferase" evidence="1">
    <location>
        <begin position="65"/>
        <end position="288"/>
    </location>
</feature>
<evidence type="ECO:0000259" key="1">
    <source>
        <dbReference type="Pfam" id="PF01636"/>
    </source>
</evidence>
<dbReference type="SUPFAM" id="SSF56112">
    <property type="entry name" value="Protein kinase-like (PK-like)"/>
    <property type="match status" value="1"/>
</dbReference>
<proteinExistence type="predicted"/>
<evidence type="ECO:0000313" key="3">
    <source>
        <dbReference type="Proteomes" id="UP000619376"/>
    </source>
</evidence>
<dbReference type="Gene3D" id="3.30.200.20">
    <property type="entry name" value="Phosphorylase Kinase, domain 1"/>
    <property type="match status" value="1"/>
</dbReference>
<keyword evidence="3" id="KW-1185">Reference proteome</keyword>
<dbReference type="Gene3D" id="3.90.1200.10">
    <property type="match status" value="1"/>
</dbReference>
<gene>
    <name evidence="2" type="ORF">GCM10017781_33380</name>
</gene>
<name>A0ABQ3JQN0_9DEIO</name>
<dbReference type="InterPro" id="IPR011009">
    <property type="entry name" value="Kinase-like_dom_sf"/>
</dbReference>